<dbReference type="Gene3D" id="3.10.450.40">
    <property type="match status" value="1"/>
</dbReference>
<feature type="domain" description="IraD/Gp25-like" evidence="1">
    <location>
        <begin position="27"/>
        <end position="113"/>
    </location>
</feature>
<dbReference type="EMBL" id="RYFI01000005">
    <property type="protein sequence ID" value="RXF74122.1"/>
    <property type="molecule type" value="Genomic_DNA"/>
</dbReference>
<sequence length="126" mass="13703">MAAADATFLDFPLSLDARGRAGLTGEDDHVRDLIRQVIFTAPGERVNRPEFGCGLKQLVFAPASDALAAATEQLVHGSLLRWLDTLILVERVGVAALEERLEVTVVYRLRATGERVEDTFVKTGPA</sequence>
<name>A0A4V1KJG6_9HYPH</name>
<dbReference type="InterPro" id="IPR007048">
    <property type="entry name" value="IraD/Gp25-like"/>
</dbReference>
<dbReference type="OrthoDB" id="9802846at2"/>
<evidence type="ECO:0000313" key="2">
    <source>
        <dbReference type="EMBL" id="RXF74122.1"/>
    </source>
</evidence>
<gene>
    <name evidence="2" type="ORF">EK403_07050</name>
</gene>
<proteinExistence type="predicted"/>
<dbReference type="Pfam" id="PF04965">
    <property type="entry name" value="GPW_gp25"/>
    <property type="match status" value="1"/>
</dbReference>
<keyword evidence="3" id="KW-1185">Reference proteome</keyword>
<evidence type="ECO:0000313" key="3">
    <source>
        <dbReference type="Proteomes" id="UP000289708"/>
    </source>
</evidence>
<organism evidence="2 3">
    <name type="scientific">Hansschlegelia zhihuaiae</name>
    <dbReference type="NCBI Taxonomy" id="405005"/>
    <lineage>
        <taxon>Bacteria</taxon>
        <taxon>Pseudomonadati</taxon>
        <taxon>Pseudomonadota</taxon>
        <taxon>Alphaproteobacteria</taxon>
        <taxon>Hyphomicrobiales</taxon>
        <taxon>Methylopilaceae</taxon>
        <taxon>Hansschlegelia</taxon>
    </lineage>
</organism>
<accession>A0A4V1KJG6</accession>
<dbReference type="AlphaFoldDB" id="A0A4V1KJG6"/>
<evidence type="ECO:0000259" key="1">
    <source>
        <dbReference type="Pfam" id="PF04965"/>
    </source>
</evidence>
<dbReference type="RefSeq" id="WP_128776798.1">
    <property type="nucleotide sequence ID" value="NZ_RYFI01000005.1"/>
</dbReference>
<comment type="caution">
    <text evidence="2">The sequence shown here is derived from an EMBL/GenBank/DDBJ whole genome shotgun (WGS) entry which is preliminary data.</text>
</comment>
<dbReference type="Proteomes" id="UP000289708">
    <property type="component" value="Unassembled WGS sequence"/>
</dbReference>
<dbReference type="SUPFAM" id="SSF160719">
    <property type="entry name" value="gpW/gp25-like"/>
    <property type="match status" value="1"/>
</dbReference>
<reference evidence="2 3" key="1">
    <citation type="submission" date="2018-12" db="EMBL/GenBank/DDBJ databases">
        <title>bacterium Hansschlegelia zhihuaiae S113.</title>
        <authorList>
            <person name="He J."/>
        </authorList>
    </citation>
    <scope>NUCLEOTIDE SEQUENCE [LARGE SCALE GENOMIC DNA]</scope>
    <source>
        <strain evidence="2 3">S 113</strain>
    </source>
</reference>
<protein>
    <recommendedName>
        <fullName evidence="1">IraD/Gp25-like domain-containing protein</fullName>
    </recommendedName>
</protein>